<dbReference type="AlphaFoldDB" id="A0A3T0MYW4"/>
<dbReference type="KEGG" id="sedi:EBB79_02955"/>
<gene>
    <name evidence="1" type="ORF">EBB79_02955</name>
</gene>
<proteinExistence type="predicted"/>
<accession>A0A3T0MYW4</accession>
<sequence>MALTAAEALNQPKGEVQPRKLLAAVMQKDHDIFCQKKAVENGYQTHRKCIQKYGVMGGGDRK</sequence>
<reference evidence="1 2" key="1">
    <citation type="submission" date="2018-10" db="EMBL/GenBank/DDBJ databases">
        <title>Parasedimentitalea marina sp. nov., a psychrophilic bacterium isolated from deep seawater of the New Britain Trench.</title>
        <authorList>
            <person name="Cao J."/>
        </authorList>
    </citation>
    <scope>NUCLEOTIDE SEQUENCE [LARGE SCALE GENOMIC DNA]</scope>
    <source>
        <strain evidence="1 2">W43</strain>
    </source>
</reference>
<evidence type="ECO:0000313" key="1">
    <source>
        <dbReference type="EMBL" id="AZV76955.1"/>
    </source>
</evidence>
<dbReference type="Proteomes" id="UP000283063">
    <property type="component" value="Chromosome"/>
</dbReference>
<protein>
    <submittedName>
        <fullName evidence="1">Uncharacterized protein</fullName>
    </submittedName>
</protein>
<dbReference type="EMBL" id="CP033219">
    <property type="protein sequence ID" value="AZV76955.1"/>
    <property type="molecule type" value="Genomic_DNA"/>
</dbReference>
<organism evidence="1 2">
    <name type="scientific">Parasedimentitalea marina</name>
    <dbReference type="NCBI Taxonomy" id="2483033"/>
    <lineage>
        <taxon>Bacteria</taxon>
        <taxon>Pseudomonadati</taxon>
        <taxon>Pseudomonadota</taxon>
        <taxon>Alphaproteobacteria</taxon>
        <taxon>Rhodobacterales</taxon>
        <taxon>Paracoccaceae</taxon>
        <taxon>Parasedimentitalea</taxon>
    </lineage>
</organism>
<evidence type="ECO:0000313" key="2">
    <source>
        <dbReference type="Proteomes" id="UP000283063"/>
    </source>
</evidence>
<keyword evidence="2" id="KW-1185">Reference proteome</keyword>
<name>A0A3T0MYW4_9RHOB</name>